<keyword evidence="9" id="KW-0812">Transmembrane</keyword>
<dbReference type="EC" id="2.7.13.3" evidence="2"/>
<dbReference type="CDD" id="cd18774">
    <property type="entry name" value="PDC2_HK_sensor"/>
    <property type="match status" value="1"/>
</dbReference>
<dbReference type="PANTHER" id="PTHR43711:SF1">
    <property type="entry name" value="HISTIDINE KINASE 1"/>
    <property type="match status" value="1"/>
</dbReference>
<dbReference type="SMART" id="SM00387">
    <property type="entry name" value="HATPase_c"/>
    <property type="match status" value="1"/>
</dbReference>
<dbReference type="PROSITE" id="PS50109">
    <property type="entry name" value="HIS_KIN"/>
    <property type="match status" value="1"/>
</dbReference>
<dbReference type="Gene3D" id="1.10.287.130">
    <property type="match status" value="1"/>
</dbReference>
<keyword evidence="12" id="KW-1185">Reference proteome</keyword>
<evidence type="ECO:0000256" key="3">
    <source>
        <dbReference type="ARBA" id="ARBA00022553"/>
    </source>
</evidence>
<dbReference type="Gene3D" id="3.30.450.20">
    <property type="entry name" value="PAS domain"/>
    <property type="match status" value="1"/>
</dbReference>
<feature type="coiled-coil region" evidence="7">
    <location>
        <begin position="339"/>
        <end position="369"/>
    </location>
</feature>
<dbReference type="SUPFAM" id="SSF55874">
    <property type="entry name" value="ATPase domain of HSP90 chaperone/DNA topoisomerase II/histidine kinase"/>
    <property type="match status" value="1"/>
</dbReference>
<accession>A0ABT2C4X0</accession>
<evidence type="ECO:0000313" key="12">
    <source>
        <dbReference type="Proteomes" id="UP001165263"/>
    </source>
</evidence>
<keyword evidence="3" id="KW-0597">Phosphoprotein</keyword>
<evidence type="ECO:0000259" key="10">
    <source>
        <dbReference type="PROSITE" id="PS50109"/>
    </source>
</evidence>
<feature type="domain" description="Histidine kinase" evidence="10">
    <location>
        <begin position="380"/>
        <end position="595"/>
    </location>
</feature>
<evidence type="ECO:0000256" key="5">
    <source>
        <dbReference type="ARBA" id="ARBA00022777"/>
    </source>
</evidence>
<reference evidence="11" key="1">
    <citation type="submission" date="2022-08" db="EMBL/GenBank/DDBJ databases">
        <title>Reclassification of Massilia species as members of the genera Telluria, Duganella, Pseudoduganella, Mokoshia gen. nov. and Zemynaea gen. nov. using orthogonal and non-orthogonal genome-based approaches.</title>
        <authorList>
            <person name="Bowman J.P."/>
        </authorList>
    </citation>
    <scope>NUCLEOTIDE SEQUENCE</scope>
    <source>
        <strain evidence="11">LMG 11547</strain>
    </source>
</reference>
<dbReference type="PRINTS" id="PR00344">
    <property type="entry name" value="BCTRLSENSOR"/>
</dbReference>
<dbReference type="Gene3D" id="3.30.565.10">
    <property type="entry name" value="Histidine kinase-like ATPase, C-terminal domain"/>
    <property type="match status" value="1"/>
</dbReference>
<dbReference type="SUPFAM" id="SSF47384">
    <property type="entry name" value="Homodimeric domain of signal transducing histidine kinase"/>
    <property type="match status" value="1"/>
</dbReference>
<evidence type="ECO:0000313" key="11">
    <source>
        <dbReference type="EMBL" id="MCS0632439.1"/>
    </source>
</evidence>
<keyword evidence="4" id="KW-0808">Transferase</keyword>
<evidence type="ECO:0000256" key="9">
    <source>
        <dbReference type="SAM" id="Phobius"/>
    </source>
</evidence>
<proteinExistence type="predicted"/>
<dbReference type="InterPro" id="IPR003594">
    <property type="entry name" value="HATPase_dom"/>
</dbReference>
<feature type="compositionally biased region" description="Polar residues" evidence="8">
    <location>
        <begin position="575"/>
        <end position="588"/>
    </location>
</feature>
<feature type="transmembrane region" description="Helical" evidence="9">
    <location>
        <begin position="6"/>
        <end position="30"/>
    </location>
</feature>
<sequence>MKARHYLILMAVAILVPVTVIAGAGLSMLLDWERESRIRSVESSARATALLVDREVAAAQAALRALGNSDAMRRGDFAEIHREAGAMNAGTPWTWTLLIDHDGAPLLNTLVPYGTRLPGRAGPWVAQAWDSQRPRVSGYFVGALSRKPAVSIDVPVPRGAGGRWVLSQVFDAGHFSTVFADKGLGPDWVMGIFDRDGISIARNRNNTLVGGKVRPELFAAARAANSGIVRHLTREGIEVYDIFTHSEATGWTIAIGVPVAEIEAAARAATRYAALALLAVISLAFGIASFIAQRLSVALDRARRTAEALPLGALARPAPTRVHEVDVLQDALFHTSENLARERTARAALESEREALLQSEREARRLAEAQSAAKDNFLAMLGHELRNPLAAIAGALKVLDMPTANAQMAAHAREIGRRQTRHLTRIVDDLLDVRRILSGKVELKKTPIDAGALLLHCCATRQVVDAGVHAWTVGVSPLWVDGDATRLEQVFDNLLHNAIKYTPAGGAIAVRGRAEDGAAVFEVSDTGIGIEPATLPLIFEALVQGPVSIDRAQGGLGLGLALVRELAALHGGTVTAHSSGEGQGSTFTVRLPQVPAPARPADPEPDAAASAAQG</sequence>
<keyword evidence="9" id="KW-1133">Transmembrane helix</keyword>
<comment type="catalytic activity">
    <reaction evidence="1">
        <text>ATP + protein L-histidine = ADP + protein N-phospho-L-histidine.</text>
        <dbReference type="EC" id="2.7.13.3"/>
    </reaction>
</comment>
<dbReference type="InterPro" id="IPR005467">
    <property type="entry name" value="His_kinase_dom"/>
</dbReference>
<evidence type="ECO:0000256" key="8">
    <source>
        <dbReference type="SAM" id="MobiDB-lite"/>
    </source>
</evidence>
<name>A0ABT2C4X0_9BURK</name>
<dbReference type="GO" id="GO:0005524">
    <property type="term" value="F:ATP binding"/>
    <property type="evidence" value="ECO:0007669"/>
    <property type="project" value="UniProtKB-KW"/>
</dbReference>
<keyword evidence="6" id="KW-0902">Two-component regulatory system</keyword>
<dbReference type="Pfam" id="PF02518">
    <property type="entry name" value="HATPase_c"/>
    <property type="match status" value="1"/>
</dbReference>
<dbReference type="Gene3D" id="6.10.340.10">
    <property type="match status" value="1"/>
</dbReference>
<evidence type="ECO:0000256" key="6">
    <source>
        <dbReference type="ARBA" id="ARBA00023012"/>
    </source>
</evidence>
<protein>
    <recommendedName>
        <fullName evidence="2">histidine kinase</fullName>
        <ecNumber evidence="2">2.7.13.3</ecNumber>
    </recommendedName>
</protein>
<dbReference type="InterPro" id="IPR003661">
    <property type="entry name" value="HisK_dim/P_dom"/>
</dbReference>
<evidence type="ECO:0000256" key="4">
    <source>
        <dbReference type="ARBA" id="ARBA00022679"/>
    </source>
</evidence>
<comment type="caution">
    <text evidence="11">The sequence shown here is derived from an EMBL/GenBank/DDBJ whole genome shotgun (WGS) entry which is preliminary data.</text>
</comment>
<keyword evidence="7" id="KW-0175">Coiled coil</keyword>
<keyword evidence="11" id="KW-0547">Nucleotide-binding</keyword>
<dbReference type="PANTHER" id="PTHR43711">
    <property type="entry name" value="TWO-COMPONENT HISTIDINE KINASE"/>
    <property type="match status" value="1"/>
</dbReference>
<dbReference type="Pfam" id="PF00512">
    <property type="entry name" value="HisKA"/>
    <property type="match status" value="1"/>
</dbReference>
<dbReference type="InterPro" id="IPR036890">
    <property type="entry name" value="HATPase_C_sf"/>
</dbReference>
<dbReference type="Proteomes" id="UP001165263">
    <property type="component" value="Unassembled WGS sequence"/>
</dbReference>
<dbReference type="SMART" id="SM00388">
    <property type="entry name" value="HisKA"/>
    <property type="match status" value="1"/>
</dbReference>
<dbReference type="CDD" id="cd00082">
    <property type="entry name" value="HisKA"/>
    <property type="match status" value="1"/>
</dbReference>
<evidence type="ECO:0000256" key="2">
    <source>
        <dbReference type="ARBA" id="ARBA00012438"/>
    </source>
</evidence>
<evidence type="ECO:0000256" key="7">
    <source>
        <dbReference type="SAM" id="Coils"/>
    </source>
</evidence>
<gene>
    <name evidence="11" type="ORF">NX786_24200</name>
</gene>
<feature type="region of interest" description="Disordered" evidence="8">
    <location>
        <begin position="574"/>
        <end position="614"/>
    </location>
</feature>
<dbReference type="RefSeq" id="WP_259451467.1">
    <property type="nucleotide sequence ID" value="NZ_CP119520.1"/>
</dbReference>
<keyword evidence="9" id="KW-0472">Membrane</keyword>
<keyword evidence="5" id="KW-0418">Kinase</keyword>
<keyword evidence="11" id="KW-0067">ATP-binding</keyword>
<organism evidence="11 12">
    <name type="scientific">Telluria mixta</name>
    <dbReference type="NCBI Taxonomy" id="34071"/>
    <lineage>
        <taxon>Bacteria</taxon>
        <taxon>Pseudomonadati</taxon>
        <taxon>Pseudomonadota</taxon>
        <taxon>Betaproteobacteria</taxon>
        <taxon>Burkholderiales</taxon>
        <taxon>Oxalobacteraceae</taxon>
        <taxon>Telluria group</taxon>
        <taxon>Telluria</taxon>
    </lineage>
</organism>
<dbReference type="InterPro" id="IPR036097">
    <property type="entry name" value="HisK_dim/P_sf"/>
</dbReference>
<dbReference type="InterPro" id="IPR050736">
    <property type="entry name" value="Sensor_HK_Regulatory"/>
</dbReference>
<evidence type="ECO:0000256" key="1">
    <source>
        <dbReference type="ARBA" id="ARBA00000085"/>
    </source>
</evidence>
<dbReference type="EMBL" id="JANUHC010000009">
    <property type="protein sequence ID" value="MCS0632439.1"/>
    <property type="molecule type" value="Genomic_DNA"/>
</dbReference>
<dbReference type="InterPro" id="IPR004358">
    <property type="entry name" value="Sig_transdc_His_kin-like_C"/>
</dbReference>